<protein>
    <submittedName>
        <fullName evidence="4">GL27080</fullName>
    </submittedName>
</protein>
<accession>B4HAK9</accession>
<reference evidence="4 5" key="1">
    <citation type="journal article" date="2007" name="Nature">
        <title>Evolution of genes and genomes on the Drosophila phylogeny.</title>
        <authorList>
            <consortium name="Drosophila 12 Genomes Consortium"/>
            <person name="Clark A.G."/>
            <person name="Eisen M.B."/>
            <person name="Smith D.R."/>
            <person name="Bergman C.M."/>
            <person name="Oliver B."/>
            <person name="Markow T.A."/>
            <person name="Kaufman T.C."/>
            <person name="Kellis M."/>
            <person name="Gelbart W."/>
            <person name="Iyer V.N."/>
            <person name="Pollard D.A."/>
            <person name="Sackton T.B."/>
            <person name="Larracuente A.M."/>
            <person name="Singh N.D."/>
            <person name="Abad J.P."/>
            <person name="Abt D.N."/>
            <person name="Adryan B."/>
            <person name="Aguade M."/>
            <person name="Akashi H."/>
            <person name="Anderson W.W."/>
            <person name="Aquadro C.F."/>
            <person name="Ardell D.H."/>
            <person name="Arguello R."/>
            <person name="Artieri C.G."/>
            <person name="Barbash D.A."/>
            <person name="Barker D."/>
            <person name="Barsanti P."/>
            <person name="Batterham P."/>
            <person name="Batzoglou S."/>
            <person name="Begun D."/>
            <person name="Bhutkar A."/>
            <person name="Blanco E."/>
            <person name="Bosak S.A."/>
            <person name="Bradley R.K."/>
            <person name="Brand A.D."/>
            <person name="Brent M.R."/>
            <person name="Brooks A.N."/>
            <person name="Brown R.H."/>
            <person name="Butlin R.K."/>
            <person name="Caggese C."/>
            <person name="Calvi B.R."/>
            <person name="Bernardo de Carvalho A."/>
            <person name="Caspi A."/>
            <person name="Castrezana S."/>
            <person name="Celniker S.E."/>
            <person name="Chang J.L."/>
            <person name="Chapple C."/>
            <person name="Chatterji S."/>
            <person name="Chinwalla A."/>
            <person name="Civetta A."/>
            <person name="Clifton S.W."/>
            <person name="Comeron J.M."/>
            <person name="Costello J.C."/>
            <person name="Coyne J.A."/>
            <person name="Daub J."/>
            <person name="David R.G."/>
            <person name="Delcher A.L."/>
            <person name="Delehaunty K."/>
            <person name="Do C.B."/>
            <person name="Ebling H."/>
            <person name="Edwards K."/>
            <person name="Eickbush T."/>
            <person name="Evans J.D."/>
            <person name="Filipski A."/>
            <person name="Findeiss S."/>
            <person name="Freyhult E."/>
            <person name="Fulton L."/>
            <person name="Fulton R."/>
            <person name="Garcia A.C."/>
            <person name="Gardiner A."/>
            <person name="Garfield D.A."/>
            <person name="Garvin B.E."/>
            <person name="Gibson G."/>
            <person name="Gilbert D."/>
            <person name="Gnerre S."/>
            <person name="Godfrey J."/>
            <person name="Good R."/>
            <person name="Gotea V."/>
            <person name="Gravely B."/>
            <person name="Greenberg A.J."/>
            <person name="Griffiths-Jones S."/>
            <person name="Gross S."/>
            <person name="Guigo R."/>
            <person name="Gustafson E.A."/>
            <person name="Haerty W."/>
            <person name="Hahn M.W."/>
            <person name="Halligan D.L."/>
            <person name="Halpern A.L."/>
            <person name="Halter G.M."/>
            <person name="Han M.V."/>
            <person name="Heger A."/>
            <person name="Hillier L."/>
            <person name="Hinrichs A.S."/>
            <person name="Holmes I."/>
            <person name="Hoskins R.A."/>
            <person name="Hubisz M.J."/>
            <person name="Hultmark D."/>
            <person name="Huntley M.A."/>
            <person name="Jaffe D.B."/>
            <person name="Jagadeeshan S."/>
            <person name="Jeck W.R."/>
            <person name="Johnson J."/>
            <person name="Jones C.D."/>
            <person name="Jordan W.C."/>
            <person name="Karpen G.H."/>
            <person name="Kataoka E."/>
            <person name="Keightley P.D."/>
            <person name="Kheradpour P."/>
            <person name="Kirkness E.F."/>
            <person name="Koerich L.B."/>
            <person name="Kristiansen K."/>
            <person name="Kudrna D."/>
            <person name="Kulathinal R.J."/>
            <person name="Kumar S."/>
            <person name="Kwok R."/>
            <person name="Lander E."/>
            <person name="Langley C.H."/>
            <person name="Lapoint R."/>
            <person name="Lazzaro B.P."/>
            <person name="Lee S.J."/>
            <person name="Levesque L."/>
            <person name="Li R."/>
            <person name="Lin C.F."/>
            <person name="Lin M.F."/>
            <person name="Lindblad-Toh K."/>
            <person name="Llopart A."/>
            <person name="Long M."/>
            <person name="Low L."/>
            <person name="Lozovsky E."/>
            <person name="Lu J."/>
            <person name="Luo M."/>
            <person name="Machado C.A."/>
            <person name="Makalowski W."/>
            <person name="Marzo M."/>
            <person name="Matsuda M."/>
            <person name="Matzkin L."/>
            <person name="McAllister B."/>
            <person name="McBride C.S."/>
            <person name="McKernan B."/>
            <person name="McKernan K."/>
            <person name="Mendez-Lago M."/>
            <person name="Minx P."/>
            <person name="Mollenhauer M.U."/>
            <person name="Montooth K."/>
            <person name="Mount S.M."/>
            <person name="Mu X."/>
            <person name="Myers E."/>
            <person name="Negre B."/>
            <person name="Newfeld S."/>
            <person name="Nielsen R."/>
            <person name="Noor M.A."/>
            <person name="O'Grady P."/>
            <person name="Pachter L."/>
            <person name="Papaceit M."/>
            <person name="Parisi M.J."/>
            <person name="Parisi M."/>
            <person name="Parts L."/>
            <person name="Pedersen J.S."/>
            <person name="Pesole G."/>
            <person name="Phillippy A.M."/>
            <person name="Ponting C.P."/>
            <person name="Pop M."/>
            <person name="Porcelli D."/>
            <person name="Powell J.R."/>
            <person name="Prohaska S."/>
            <person name="Pruitt K."/>
            <person name="Puig M."/>
            <person name="Quesneville H."/>
            <person name="Ram K.R."/>
            <person name="Rand D."/>
            <person name="Rasmussen M.D."/>
            <person name="Reed L.K."/>
            <person name="Reenan R."/>
            <person name="Reily A."/>
            <person name="Remington K.A."/>
            <person name="Rieger T.T."/>
            <person name="Ritchie M.G."/>
            <person name="Robin C."/>
            <person name="Rogers Y.H."/>
            <person name="Rohde C."/>
            <person name="Rozas J."/>
            <person name="Rubenfield M.J."/>
            <person name="Ruiz A."/>
            <person name="Russo S."/>
            <person name="Salzberg S.L."/>
            <person name="Sanchez-Gracia A."/>
            <person name="Saranga D.J."/>
            <person name="Sato H."/>
            <person name="Schaeffer S.W."/>
            <person name="Schatz M.C."/>
            <person name="Schlenke T."/>
            <person name="Schwartz R."/>
            <person name="Segarra C."/>
            <person name="Singh R.S."/>
            <person name="Sirot L."/>
            <person name="Sirota M."/>
            <person name="Sisneros N.B."/>
            <person name="Smith C.D."/>
            <person name="Smith T.F."/>
            <person name="Spieth J."/>
            <person name="Stage D.E."/>
            <person name="Stark A."/>
            <person name="Stephan W."/>
            <person name="Strausberg R.L."/>
            <person name="Strempel S."/>
            <person name="Sturgill D."/>
            <person name="Sutton G."/>
            <person name="Sutton G.G."/>
            <person name="Tao W."/>
            <person name="Teichmann S."/>
            <person name="Tobari Y.N."/>
            <person name="Tomimura Y."/>
            <person name="Tsolas J.M."/>
            <person name="Valente V.L."/>
            <person name="Venter E."/>
            <person name="Venter J.C."/>
            <person name="Vicario S."/>
            <person name="Vieira F.G."/>
            <person name="Vilella A.J."/>
            <person name="Villasante A."/>
            <person name="Walenz B."/>
            <person name="Wang J."/>
            <person name="Wasserman M."/>
            <person name="Watts T."/>
            <person name="Wilson D."/>
            <person name="Wilson R.K."/>
            <person name="Wing R.A."/>
            <person name="Wolfner M.F."/>
            <person name="Wong A."/>
            <person name="Wong G.K."/>
            <person name="Wu C.I."/>
            <person name="Wu G."/>
            <person name="Yamamoto D."/>
            <person name="Yang H.P."/>
            <person name="Yang S.P."/>
            <person name="Yorke J.A."/>
            <person name="Yoshida K."/>
            <person name="Zdobnov E."/>
            <person name="Zhang P."/>
            <person name="Zhang Y."/>
            <person name="Zimin A.V."/>
            <person name="Baldwin J."/>
            <person name="Abdouelleil A."/>
            <person name="Abdulkadir J."/>
            <person name="Abebe A."/>
            <person name="Abera B."/>
            <person name="Abreu J."/>
            <person name="Acer S.C."/>
            <person name="Aftuck L."/>
            <person name="Alexander A."/>
            <person name="An P."/>
            <person name="Anderson E."/>
            <person name="Anderson S."/>
            <person name="Arachi H."/>
            <person name="Azer M."/>
            <person name="Bachantsang P."/>
            <person name="Barry A."/>
            <person name="Bayul T."/>
            <person name="Berlin A."/>
            <person name="Bessette D."/>
            <person name="Bloom T."/>
            <person name="Blye J."/>
            <person name="Boguslavskiy L."/>
            <person name="Bonnet C."/>
            <person name="Boukhgalter B."/>
            <person name="Bourzgui I."/>
            <person name="Brown A."/>
            <person name="Cahill P."/>
            <person name="Channer S."/>
            <person name="Cheshatsang Y."/>
            <person name="Chuda L."/>
            <person name="Citroen M."/>
            <person name="Collymore A."/>
            <person name="Cooke P."/>
            <person name="Costello M."/>
            <person name="D'Aco K."/>
            <person name="Daza R."/>
            <person name="De Haan G."/>
            <person name="DeGray S."/>
            <person name="DeMaso C."/>
            <person name="Dhargay N."/>
            <person name="Dooley K."/>
            <person name="Dooley E."/>
            <person name="Doricent M."/>
            <person name="Dorje P."/>
            <person name="Dorjee K."/>
            <person name="Dupes A."/>
            <person name="Elong R."/>
            <person name="Falk J."/>
            <person name="Farina A."/>
            <person name="Faro S."/>
            <person name="Ferguson D."/>
            <person name="Fisher S."/>
            <person name="Foley C.D."/>
            <person name="Franke A."/>
            <person name="Friedrich D."/>
            <person name="Gadbois L."/>
            <person name="Gearin G."/>
            <person name="Gearin C.R."/>
            <person name="Giannoukos G."/>
            <person name="Goode T."/>
            <person name="Graham J."/>
            <person name="Grandbois E."/>
            <person name="Grewal S."/>
            <person name="Gyaltsen K."/>
            <person name="Hafez N."/>
            <person name="Hagos B."/>
            <person name="Hall J."/>
            <person name="Henson C."/>
            <person name="Hollinger A."/>
            <person name="Honan T."/>
            <person name="Huard M.D."/>
            <person name="Hughes L."/>
            <person name="Hurhula B."/>
            <person name="Husby M.E."/>
            <person name="Kamat A."/>
            <person name="Kanga B."/>
            <person name="Kashin S."/>
            <person name="Khazanovich D."/>
            <person name="Kisner P."/>
            <person name="Lance K."/>
            <person name="Lara M."/>
            <person name="Lee W."/>
            <person name="Lennon N."/>
            <person name="Letendre F."/>
            <person name="LeVine R."/>
            <person name="Lipovsky A."/>
            <person name="Liu X."/>
            <person name="Liu J."/>
            <person name="Liu S."/>
            <person name="Lokyitsang T."/>
            <person name="Lokyitsang Y."/>
            <person name="Lubonja R."/>
            <person name="Lui A."/>
            <person name="MacDonald P."/>
            <person name="Magnisalis V."/>
            <person name="Maru K."/>
            <person name="Matthews C."/>
            <person name="McCusker W."/>
            <person name="McDonough S."/>
            <person name="Mehta T."/>
            <person name="Meldrim J."/>
            <person name="Meneus L."/>
            <person name="Mihai O."/>
            <person name="Mihalev A."/>
            <person name="Mihova T."/>
            <person name="Mittelman R."/>
            <person name="Mlenga V."/>
            <person name="Montmayeur A."/>
            <person name="Mulrain L."/>
            <person name="Navidi A."/>
            <person name="Naylor J."/>
            <person name="Negash T."/>
            <person name="Nguyen T."/>
            <person name="Nguyen N."/>
            <person name="Nicol R."/>
            <person name="Norbu C."/>
            <person name="Norbu N."/>
            <person name="Novod N."/>
            <person name="O'Neill B."/>
            <person name="Osman S."/>
            <person name="Markiewicz E."/>
            <person name="Oyono O.L."/>
            <person name="Patti C."/>
            <person name="Phunkhang P."/>
            <person name="Pierre F."/>
            <person name="Priest M."/>
            <person name="Raghuraman S."/>
            <person name="Rege F."/>
            <person name="Reyes R."/>
            <person name="Rise C."/>
            <person name="Rogov P."/>
            <person name="Ross K."/>
            <person name="Ryan E."/>
            <person name="Settipalli S."/>
            <person name="Shea T."/>
            <person name="Sherpa N."/>
            <person name="Shi L."/>
            <person name="Shih D."/>
            <person name="Sparrow T."/>
            <person name="Spaulding J."/>
            <person name="Stalker J."/>
            <person name="Stange-Thomann N."/>
            <person name="Stavropoulos S."/>
            <person name="Stone C."/>
            <person name="Strader C."/>
            <person name="Tesfaye S."/>
            <person name="Thomson T."/>
            <person name="Thoulutsang Y."/>
            <person name="Thoulutsang D."/>
            <person name="Topham K."/>
            <person name="Topping I."/>
            <person name="Tsamla T."/>
            <person name="Vassiliev H."/>
            <person name="Vo A."/>
            <person name="Wangchuk T."/>
            <person name="Wangdi T."/>
            <person name="Weiand M."/>
            <person name="Wilkinson J."/>
            <person name="Wilson A."/>
            <person name="Yadav S."/>
            <person name="Young G."/>
            <person name="Yu Q."/>
            <person name="Zembek L."/>
            <person name="Zhong D."/>
            <person name="Zimmer A."/>
            <person name="Zwirko Z."/>
            <person name="Jaffe D.B."/>
            <person name="Alvarez P."/>
            <person name="Brockman W."/>
            <person name="Butler J."/>
            <person name="Chin C."/>
            <person name="Gnerre S."/>
            <person name="Grabherr M."/>
            <person name="Kleber M."/>
            <person name="Mauceli E."/>
            <person name="MacCallum I."/>
        </authorList>
    </citation>
    <scope>NUCLEOTIDE SEQUENCE [LARGE SCALE GENOMIC DNA]</scope>
    <source>
        <strain evidence="5">MSH-3 / Tucson 14011-0111.49</strain>
    </source>
</reference>
<feature type="domain" description="Glucose-methanol-choline oxidoreductase N-terminal" evidence="3">
    <location>
        <begin position="250"/>
        <end position="264"/>
    </location>
</feature>
<dbReference type="InterPro" id="IPR000172">
    <property type="entry name" value="GMC_OxRdtase_N"/>
</dbReference>
<dbReference type="PIRSF" id="PIRSF000137">
    <property type="entry name" value="Alcohol_oxidase"/>
    <property type="match status" value="1"/>
</dbReference>
<dbReference type="SUPFAM" id="SSF51905">
    <property type="entry name" value="FAD/NAD(P)-binding domain"/>
    <property type="match status" value="1"/>
</dbReference>
<dbReference type="GO" id="GO:0042600">
    <property type="term" value="C:egg chorion"/>
    <property type="evidence" value="ECO:0007669"/>
    <property type="project" value="EnsemblMetazoa"/>
</dbReference>
<dbReference type="PROSITE" id="PS00624">
    <property type="entry name" value="GMC_OXRED_2"/>
    <property type="match status" value="1"/>
</dbReference>
<keyword evidence="2" id="KW-0274">FAD</keyword>
<dbReference type="STRING" id="7234.B4HAK9"/>
<dbReference type="PhylomeDB" id="B4HAK9"/>
<evidence type="ECO:0000256" key="2">
    <source>
        <dbReference type="PIRSR" id="PIRSR000137-2"/>
    </source>
</evidence>
<dbReference type="Gene3D" id="3.30.560.10">
    <property type="entry name" value="Glucose Oxidase, domain 3"/>
    <property type="match status" value="1"/>
</dbReference>
<evidence type="ECO:0000256" key="1">
    <source>
        <dbReference type="ARBA" id="ARBA00010790"/>
    </source>
</evidence>
<dbReference type="OrthoDB" id="269227at2759"/>
<dbReference type="InterPro" id="IPR036188">
    <property type="entry name" value="FAD/NAD-bd_sf"/>
</dbReference>
<name>B4HAK9_DROPE</name>
<keyword evidence="5" id="KW-1185">Reference proteome</keyword>
<dbReference type="Proteomes" id="UP000008744">
    <property type="component" value="Unassembled WGS sequence"/>
</dbReference>
<organism evidence="5">
    <name type="scientific">Drosophila persimilis</name>
    <name type="common">Fruit fly</name>
    <dbReference type="NCBI Taxonomy" id="7234"/>
    <lineage>
        <taxon>Eukaryota</taxon>
        <taxon>Metazoa</taxon>
        <taxon>Ecdysozoa</taxon>
        <taxon>Arthropoda</taxon>
        <taxon>Hexapoda</taxon>
        <taxon>Insecta</taxon>
        <taxon>Pterygota</taxon>
        <taxon>Neoptera</taxon>
        <taxon>Endopterygota</taxon>
        <taxon>Diptera</taxon>
        <taxon>Brachycera</taxon>
        <taxon>Muscomorpha</taxon>
        <taxon>Ephydroidea</taxon>
        <taxon>Drosophilidae</taxon>
        <taxon>Drosophila</taxon>
        <taxon>Sophophora</taxon>
    </lineage>
</organism>
<feature type="binding site" evidence="2">
    <location>
        <position position="213"/>
    </location>
    <ligand>
        <name>FAD</name>
        <dbReference type="ChEBI" id="CHEBI:57692"/>
    </ligand>
</feature>
<dbReference type="eggNOG" id="KOG1238">
    <property type="taxonomic scope" value="Eukaryota"/>
</dbReference>
<dbReference type="EMBL" id="CH479242">
    <property type="protein sequence ID" value="EDW37620.1"/>
    <property type="molecule type" value="Genomic_DNA"/>
</dbReference>
<gene>
    <name evidence="4" type="primary">Dper\GL27080</name>
    <name evidence="4" type="ORF">Dper_GL27080</name>
</gene>
<evidence type="ECO:0000313" key="4">
    <source>
        <dbReference type="EMBL" id="EDW37620.1"/>
    </source>
</evidence>
<dbReference type="PANTHER" id="PTHR11552:SF186">
    <property type="entry name" value="GLUCOSE-METHANOL-CHOLINE OXIDOREDUCTASE N-TERMINAL DOMAIN-CONTAINING PROTEIN"/>
    <property type="match status" value="1"/>
</dbReference>
<dbReference type="OMA" id="FVTMWRF"/>
<keyword evidence="2" id="KW-0285">Flavoprotein</keyword>
<dbReference type="PANTHER" id="PTHR11552">
    <property type="entry name" value="GLUCOSE-METHANOL-CHOLINE GMC OXIDOREDUCTASE"/>
    <property type="match status" value="1"/>
</dbReference>
<comment type="similarity">
    <text evidence="1">Belongs to the GMC oxidoreductase family.</text>
</comment>
<dbReference type="AlphaFoldDB" id="B4HAK9"/>
<sequence length="570" mass="64232">MTAINTFVTMWRFLLTLGPSAMVILLLNKGILEQRPDIVDEPHRVRSIRIEDLRDSYDFIVVGGGSAGCVLAARLSENPHWSVLLLEAGGDEPLLIDLPQMYPVFQRSPWDWKYQTEPSDRYCLAMEDGRCFWPRGKVLGGCSSINAMMYVRGNRRDYDHWAELGNPGWEYANVLHYFRKMEDMRVPGYDANKGYMRRSWQRPNLDIVLKAFVERLIIEPQSRRAVGVLFEYGLAKHTVRATREVILSAGSLASPQLLMVSGVGPREQLQPLGIEVVQHLPGVGGNLQDHISTSGAIYTFDSHQERHLLVHCAGRCSPKESVDAFLAGTPTASSTRCPSTRSWAFVSTRYQDVRLDWPDVQLFMGSYGYGADGGMVGRRGAAITLENYAEAFEPLLYQDSFVIAPLLMRPRSRGFVQLRSADVRVHPRIHANYYDDPHDMAVMVEGLKMAHRLTQTPAMAALNATMNIYEWRNCPEVEYLSDAFWECLARFYSQTIYHPVGTCKMAPASDPSGVVDPRLRVRGLRGLRVIDASIMPTIPTGNTNAPTLMLAERGADIIKEDWRHYTNGGW</sequence>
<comment type="cofactor">
    <cofactor evidence="2">
        <name>FAD</name>
        <dbReference type="ChEBI" id="CHEBI:57692"/>
    </cofactor>
</comment>
<dbReference type="Pfam" id="PF05199">
    <property type="entry name" value="GMC_oxred_C"/>
    <property type="match status" value="1"/>
</dbReference>
<dbReference type="InterPro" id="IPR007867">
    <property type="entry name" value="GMC_OxRtase_C"/>
</dbReference>
<dbReference type="Gene3D" id="3.50.50.60">
    <property type="entry name" value="FAD/NAD(P)-binding domain"/>
    <property type="match status" value="2"/>
</dbReference>
<dbReference type="InterPro" id="IPR012132">
    <property type="entry name" value="GMC_OxRdtase"/>
</dbReference>
<evidence type="ECO:0000259" key="3">
    <source>
        <dbReference type="PROSITE" id="PS00624"/>
    </source>
</evidence>
<proteinExistence type="inferred from homology"/>
<dbReference type="Pfam" id="PF00732">
    <property type="entry name" value="GMC_oxred_N"/>
    <property type="match status" value="2"/>
</dbReference>
<dbReference type="GO" id="GO:0016614">
    <property type="term" value="F:oxidoreductase activity, acting on CH-OH group of donors"/>
    <property type="evidence" value="ECO:0007669"/>
    <property type="project" value="InterPro"/>
</dbReference>
<evidence type="ECO:0000313" key="5">
    <source>
        <dbReference type="Proteomes" id="UP000008744"/>
    </source>
</evidence>
<dbReference type="SUPFAM" id="SSF54373">
    <property type="entry name" value="FAD-linked reductases, C-terminal domain"/>
    <property type="match status" value="1"/>
</dbReference>
<dbReference type="GO" id="GO:0050660">
    <property type="term" value="F:flavin adenine dinucleotide binding"/>
    <property type="evidence" value="ECO:0007669"/>
    <property type="project" value="InterPro"/>
</dbReference>
<dbReference type="HOGENOM" id="CLU_002865_7_0_1"/>
<feature type="binding site" evidence="2">
    <location>
        <position position="138"/>
    </location>
    <ligand>
        <name>FAD</name>
        <dbReference type="ChEBI" id="CHEBI:57692"/>
    </ligand>
</feature>